<dbReference type="STRING" id="47866.GA0074694_0624"/>
<name>A0A1C6RAT0_9ACTN</name>
<gene>
    <name evidence="2" type="ORF">GA0074694_0624</name>
</gene>
<organism evidence="2 3">
    <name type="scientific">Micromonospora inyonensis</name>
    <dbReference type="NCBI Taxonomy" id="47866"/>
    <lineage>
        <taxon>Bacteria</taxon>
        <taxon>Bacillati</taxon>
        <taxon>Actinomycetota</taxon>
        <taxon>Actinomycetes</taxon>
        <taxon>Micromonosporales</taxon>
        <taxon>Micromonosporaceae</taxon>
        <taxon>Micromonospora</taxon>
    </lineage>
</organism>
<feature type="region of interest" description="Disordered" evidence="1">
    <location>
        <begin position="82"/>
        <end position="107"/>
    </location>
</feature>
<protein>
    <submittedName>
        <fullName evidence="2">Uncharacterized protein</fullName>
    </submittedName>
</protein>
<dbReference type="EMBL" id="FMHU01000001">
    <property type="protein sequence ID" value="SCL14113.1"/>
    <property type="molecule type" value="Genomic_DNA"/>
</dbReference>
<reference evidence="3" key="1">
    <citation type="submission" date="2016-06" db="EMBL/GenBank/DDBJ databases">
        <authorList>
            <person name="Varghese N."/>
        </authorList>
    </citation>
    <scope>NUCLEOTIDE SEQUENCE [LARGE SCALE GENOMIC DNA]</scope>
    <source>
        <strain evidence="3">DSM 46123</strain>
    </source>
</reference>
<sequence length="107" mass="12108">MVKGERPIKGGDLLHLTRAASVQFVRPIVVRVIRHLADRPTYDGWVWIEAYELDARGEAVAKREFFAQREGLRWLDAPSVPAARRPARGARDARVPGARERGSRVPR</sequence>
<dbReference type="Proteomes" id="UP000198906">
    <property type="component" value="Unassembled WGS sequence"/>
</dbReference>
<accession>A0A1C6RAT0</accession>
<evidence type="ECO:0000256" key="1">
    <source>
        <dbReference type="SAM" id="MobiDB-lite"/>
    </source>
</evidence>
<proteinExistence type="predicted"/>
<dbReference type="AlphaFoldDB" id="A0A1C6RAT0"/>
<evidence type="ECO:0000313" key="3">
    <source>
        <dbReference type="Proteomes" id="UP000198906"/>
    </source>
</evidence>
<keyword evidence="3" id="KW-1185">Reference proteome</keyword>
<evidence type="ECO:0000313" key="2">
    <source>
        <dbReference type="EMBL" id="SCL14113.1"/>
    </source>
</evidence>
<feature type="compositionally biased region" description="Basic and acidic residues" evidence="1">
    <location>
        <begin position="89"/>
        <end position="107"/>
    </location>
</feature>